<evidence type="ECO:0000256" key="1">
    <source>
        <dbReference type="SAM" id="MobiDB-lite"/>
    </source>
</evidence>
<dbReference type="InterPro" id="IPR001347">
    <property type="entry name" value="SIS_dom"/>
</dbReference>
<dbReference type="Pfam" id="PF13580">
    <property type="entry name" value="SIS_2"/>
    <property type="match status" value="1"/>
</dbReference>
<proteinExistence type="predicted"/>
<dbReference type="Gene3D" id="3.40.50.10490">
    <property type="entry name" value="Glucose-6-phosphate isomerase like protein, domain 1"/>
    <property type="match status" value="1"/>
</dbReference>
<sequence length="256" mass="26831">MSRLDRTPAEAVRGLYPFLYDNDNDNDQHTHDHDEHTDRTTGRTDPGAAEVEAEAIRSAAEKTGEIVRLRGRMGAESAAELAACAEEMAARFAAGGRLFSFGNGGSSTDAQEVATAFLRPCDGPALPALCLTGDVAVVTALSNDVGFEVVFARQLAALGRPGDIAVGLSTSGGSANVVRAFEEAARRGMLTVGLAGGGGGRLAELAERGVLHHLFVVPSSSVHRIQEAQTTLYHVLRELTWHALGPAPTPRAHSPG</sequence>
<dbReference type="CDD" id="cd05006">
    <property type="entry name" value="SIS_GmhA"/>
    <property type="match status" value="1"/>
</dbReference>
<dbReference type="EMBL" id="JBHMBS010000022">
    <property type="protein sequence ID" value="MFB9680339.1"/>
    <property type="molecule type" value="Genomic_DNA"/>
</dbReference>
<dbReference type="Proteomes" id="UP001589610">
    <property type="component" value="Unassembled WGS sequence"/>
</dbReference>
<dbReference type="InterPro" id="IPR050099">
    <property type="entry name" value="SIS_GmhA/DiaA_subfam"/>
</dbReference>
<reference evidence="3 4" key="1">
    <citation type="submission" date="2024-09" db="EMBL/GenBank/DDBJ databases">
        <authorList>
            <person name="Sun Q."/>
            <person name="Mori K."/>
        </authorList>
    </citation>
    <scope>NUCLEOTIDE SEQUENCE [LARGE SCALE GENOMIC DNA]</scope>
    <source>
        <strain evidence="3 4">JCM 3028</strain>
    </source>
</reference>
<dbReference type="RefSeq" id="WP_386161318.1">
    <property type="nucleotide sequence ID" value="NZ_JBHMBS010000022.1"/>
</dbReference>
<evidence type="ECO:0000313" key="3">
    <source>
        <dbReference type="EMBL" id="MFB9680339.1"/>
    </source>
</evidence>
<feature type="region of interest" description="Disordered" evidence="1">
    <location>
        <begin position="18"/>
        <end position="46"/>
    </location>
</feature>
<keyword evidence="4" id="KW-1185">Reference proteome</keyword>
<dbReference type="PROSITE" id="PS51464">
    <property type="entry name" value="SIS"/>
    <property type="match status" value="1"/>
</dbReference>
<gene>
    <name evidence="3" type="ORF">ACFFRH_33090</name>
</gene>
<protein>
    <submittedName>
        <fullName evidence="3">SIS domain-containing protein</fullName>
    </submittedName>
</protein>
<dbReference type="PANTHER" id="PTHR30390">
    <property type="entry name" value="SEDOHEPTULOSE 7-PHOSPHATE ISOMERASE / DNAA INITIATOR-ASSOCIATING FACTOR FOR REPLICATION INITIATION"/>
    <property type="match status" value="1"/>
</dbReference>
<feature type="compositionally biased region" description="Basic and acidic residues" evidence="1">
    <location>
        <begin position="26"/>
        <end position="42"/>
    </location>
</feature>
<accession>A0ABV5TMJ0</accession>
<evidence type="ECO:0000259" key="2">
    <source>
        <dbReference type="PROSITE" id="PS51464"/>
    </source>
</evidence>
<evidence type="ECO:0000313" key="4">
    <source>
        <dbReference type="Proteomes" id="UP001589610"/>
    </source>
</evidence>
<feature type="domain" description="SIS" evidence="2">
    <location>
        <begin position="88"/>
        <end position="246"/>
    </location>
</feature>
<organism evidence="3 4">
    <name type="scientific">Streptosporangium vulgare</name>
    <dbReference type="NCBI Taxonomy" id="46190"/>
    <lineage>
        <taxon>Bacteria</taxon>
        <taxon>Bacillati</taxon>
        <taxon>Actinomycetota</taxon>
        <taxon>Actinomycetes</taxon>
        <taxon>Streptosporangiales</taxon>
        <taxon>Streptosporangiaceae</taxon>
        <taxon>Streptosporangium</taxon>
    </lineage>
</organism>
<comment type="caution">
    <text evidence="3">The sequence shown here is derived from an EMBL/GenBank/DDBJ whole genome shotgun (WGS) entry which is preliminary data.</text>
</comment>
<dbReference type="SUPFAM" id="SSF53697">
    <property type="entry name" value="SIS domain"/>
    <property type="match status" value="1"/>
</dbReference>
<dbReference type="InterPro" id="IPR046348">
    <property type="entry name" value="SIS_dom_sf"/>
</dbReference>
<dbReference type="InterPro" id="IPR035461">
    <property type="entry name" value="GmhA/DiaA"/>
</dbReference>
<name>A0ABV5TMJ0_9ACTN</name>